<evidence type="ECO:0000256" key="1">
    <source>
        <dbReference type="SAM" id="MobiDB-lite"/>
    </source>
</evidence>
<gene>
    <name evidence="2" type="ORF">D623_10012414</name>
</gene>
<dbReference type="EMBL" id="KE164119">
    <property type="protein sequence ID" value="EPQ15240.1"/>
    <property type="molecule type" value="Genomic_DNA"/>
</dbReference>
<feature type="compositionally biased region" description="Polar residues" evidence="1">
    <location>
        <begin position="29"/>
        <end position="43"/>
    </location>
</feature>
<feature type="region of interest" description="Disordered" evidence="1">
    <location>
        <begin position="1"/>
        <end position="97"/>
    </location>
</feature>
<evidence type="ECO:0000313" key="2">
    <source>
        <dbReference type="EMBL" id="EPQ15240.1"/>
    </source>
</evidence>
<name>S7NFL1_MYOBR</name>
<feature type="compositionally biased region" description="Basic and acidic residues" evidence="1">
    <location>
        <begin position="70"/>
        <end position="97"/>
    </location>
</feature>
<organism evidence="2 3">
    <name type="scientific">Myotis brandtii</name>
    <name type="common">Brandt's bat</name>
    <dbReference type="NCBI Taxonomy" id="109478"/>
    <lineage>
        <taxon>Eukaryota</taxon>
        <taxon>Metazoa</taxon>
        <taxon>Chordata</taxon>
        <taxon>Craniata</taxon>
        <taxon>Vertebrata</taxon>
        <taxon>Euteleostomi</taxon>
        <taxon>Mammalia</taxon>
        <taxon>Eutheria</taxon>
        <taxon>Laurasiatheria</taxon>
        <taxon>Chiroptera</taxon>
        <taxon>Yangochiroptera</taxon>
        <taxon>Vespertilionidae</taxon>
        <taxon>Myotis</taxon>
    </lineage>
</organism>
<accession>S7NFL1</accession>
<evidence type="ECO:0000313" key="3">
    <source>
        <dbReference type="Proteomes" id="UP000052978"/>
    </source>
</evidence>
<reference evidence="2 3" key="1">
    <citation type="journal article" date="2013" name="Nat. Commun.">
        <title>Genome analysis reveals insights into physiology and longevity of the Brandt's bat Myotis brandtii.</title>
        <authorList>
            <person name="Seim I."/>
            <person name="Fang X."/>
            <person name="Xiong Z."/>
            <person name="Lobanov A.V."/>
            <person name="Huang Z."/>
            <person name="Ma S."/>
            <person name="Feng Y."/>
            <person name="Turanov A.A."/>
            <person name="Zhu Y."/>
            <person name="Lenz T.L."/>
            <person name="Gerashchenko M.V."/>
            <person name="Fan D."/>
            <person name="Hee Yim S."/>
            <person name="Yao X."/>
            <person name="Jordan D."/>
            <person name="Xiong Y."/>
            <person name="Ma Y."/>
            <person name="Lyapunov A.N."/>
            <person name="Chen G."/>
            <person name="Kulakova O.I."/>
            <person name="Sun Y."/>
            <person name="Lee S.G."/>
            <person name="Bronson R.T."/>
            <person name="Moskalev A.A."/>
            <person name="Sunyaev S.R."/>
            <person name="Zhang G."/>
            <person name="Krogh A."/>
            <person name="Wang J."/>
            <person name="Gladyshev V.N."/>
        </authorList>
    </citation>
    <scope>NUCLEOTIDE SEQUENCE [LARGE SCALE GENOMIC DNA]</scope>
</reference>
<proteinExistence type="predicted"/>
<protein>
    <submittedName>
        <fullName evidence="2">Uncharacterized protein</fullName>
    </submittedName>
</protein>
<sequence length="97" mass="10727">MLPTSPEKREEEEAPTSIETNMRCPALTGRQNPVTEAPTSIETNMRCRALTGPSEPSDCVSGCIRGAQSPERRPALDKRTVQLQDDSRDYPKGRKTP</sequence>
<keyword evidence="3" id="KW-1185">Reference proteome</keyword>
<dbReference type="AlphaFoldDB" id="S7NFL1"/>
<dbReference type="Proteomes" id="UP000052978">
    <property type="component" value="Unassembled WGS sequence"/>
</dbReference>
<feature type="compositionally biased region" description="Basic and acidic residues" evidence="1">
    <location>
        <begin position="1"/>
        <end position="11"/>
    </location>
</feature>